<comment type="similarity">
    <text evidence="1">Belongs to the PPR family. PCMP-H subfamily.</text>
</comment>
<dbReference type="KEGG" id="cmax:111484832"/>
<evidence type="ECO:0000313" key="6">
    <source>
        <dbReference type="RefSeq" id="XP_022987211.1"/>
    </source>
</evidence>
<dbReference type="InterPro" id="IPR046960">
    <property type="entry name" value="PPR_At4g14850-like_plant"/>
</dbReference>
<evidence type="ECO:0000256" key="2">
    <source>
        <dbReference type="ARBA" id="ARBA00022737"/>
    </source>
</evidence>
<dbReference type="GO" id="GO:0003723">
    <property type="term" value="F:RNA binding"/>
    <property type="evidence" value="ECO:0007669"/>
    <property type="project" value="InterPro"/>
</dbReference>
<dbReference type="FunFam" id="1.25.40.10:FF:001087">
    <property type="entry name" value="Pentatricopeptide repeat-containing protein, mitochondrial"/>
    <property type="match status" value="1"/>
</dbReference>
<dbReference type="GeneID" id="111484832"/>
<evidence type="ECO:0000313" key="5">
    <source>
        <dbReference type="Proteomes" id="UP000504608"/>
    </source>
</evidence>
<dbReference type="Proteomes" id="UP000504608">
    <property type="component" value="Unplaced"/>
</dbReference>
<sequence>MSSLLALQLSASPINSPKVHTSPIHGLKSCSSMSELKQYHSQIIRLGLSTDNDAMGRLVKFCAVCKNGDLDYALLLFKTIPNPDAYIYNTLIRGYLQLQFPRACLLLYLEMLHKCVLPNKFTFPSLIRACCIDNAIEEGKQIHAHVLKFGFRADRFSQNNLIHMYANFQSLEEARRVFDGIELPDVVSWTTLLTGYAQCGFLDEALQVFESMPEHSSASWNAMISSFVQNNRFHEAFALFNRMRSEKIVLDKYMAASMLSACTGLGALEQGIWIHRYIKKSEIKLDSKLATTLIDMYCKCGCLDRAFEVFTQLPEKGISSWNCMIGGMAMHGKGEAAIELFKDMETKMVTPDNITFLNVLNACAHSGLVEKGRYYFNHFSQVYDIKPRTEHYGCMVDLYGRSGMLDEAMKLIREMPMSPDAGVLGAFVGACKIHGNIDMGEEIGKRVIELDPSNSGRYVLLGNLYAEAGRWDSVAEVRKLMNDREVKKAAGFSMIELEGVVHEFIAGGRGHPEAKEIYGKVNEMIECIRCVGYVTEEEEEEEVEKDNPVYYHSEKLAVAFGLLKTQAGETLRITKNLRVCKDCHQALKLVSKVFERKFIVRDRNRFHHFADGECSCNDYW</sequence>
<organism evidence="5 6">
    <name type="scientific">Cucurbita maxima</name>
    <name type="common">Pumpkin</name>
    <name type="synonym">Winter squash</name>
    <dbReference type="NCBI Taxonomy" id="3661"/>
    <lineage>
        <taxon>Eukaryota</taxon>
        <taxon>Viridiplantae</taxon>
        <taxon>Streptophyta</taxon>
        <taxon>Embryophyta</taxon>
        <taxon>Tracheophyta</taxon>
        <taxon>Spermatophyta</taxon>
        <taxon>Magnoliopsida</taxon>
        <taxon>eudicotyledons</taxon>
        <taxon>Gunneridae</taxon>
        <taxon>Pentapetalae</taxon>
        <taxon>rosids</taxon>
        <taxon>fabids</taxon>
        <taxon>Cucurbitales</taxon>
        <taxon>Cucurbitaceae</taxon>
        <taxon>Cucurbiteae</taxon>
        <taxon>Cucurbita</taxon>
    </lineage>
</organism>
<name>A0A6J1JDI6_CUCMA</name>
<dbReference type="InterPro" id="IPR032867">
    <property type="entry name" value="DYW_dom"/>
</dbReference>
<dbReference type="Pfam" id="PF13041">
    <property type="entry name" value="PPR_2"/>
    <property type="match status" value="3"/>
</dbReference>
<keyword evidence="2" id="KW-0677">Repeat</keyword>
<evidence type="ECO:0000256" key="3">
    <source>
        <dbReference type="PROSITE-ProRule" id="PRU00708"/>
    </source>
</evidence>
<reference evidence="6 7" key="1">
    <citation type="submission" date="2025-04" db="UniProtKB">
        <authorList>
            <consortium name="RefSeq"/>
        </authorList>
    </citation>
    <scope>IDENTIFICATION</scope>
    <source>
        <tissue evidence="6 7">Young leaves</tissue>
    </source>
</reference>
<proteinExistence type="inferred from homology"/>
<dbReference type="PANTHER" id="PTHR47926">
    <property type="entry name" value="PENTATRICOPEPTIDE REPEAT-CONTAINING PROTEIN"/>
    <property type="match status" value="1"/>
</dbReference>
<feature type="repeat" description="PPR" evidence="3">
    <location>
        <begin position="286"/>
        <end position="320"/>
    </location>
</feature>
<dbReference type="GO" id="GO:0009451">
    <property type="term" value="P:RNA modification"/>
    <property type="evidence" value="ECO:0007669"/>
    <property type="project" value="InterPro"/>
</dbReference>
<dbReference type="FunFam" id="1.25.40.10:FF:000470">
    <property type="entry name" value="Pentatricopeptide repeat-containing protein At5g66520"/>
    <property type="match status" value="1"/>
</dbReference>
<dbReference type="GO" id="GO:0008270">
    <property type="term" value="F:zinc ion binding"/>
    <property type="evidence" value="ECO:0007669"/>
    <property type="project" value="InterPro"/>
</dbReference>
<evidence type="ECO:0000313" key="7">
    <source>
        <dbReference type="RefSeq" id="XP_022987212.1"/>
    </source>
</evidence>
<dbReference type="FunFam" id="1.25.40.10:FF:000280">
    <property type="entry name" value="Pentatricopeptide repeat-containing protein"/>
    <property type="match status" value="1"/>
</dbReference>
<dbReference type="PANTHER" id="PTHR47926:SF402">
    <property type="entry name" value="TETRATRICOPEPTIDE-LIKE HELICAL DOMAIN SUPERFAMILY, DYW DOMAIN-CONTAINING PROTEIN"/>
    <property type="match status" value="1"/>
</dbReference>
<feature type="repeat" description="PPR" evidence="3">
    <location>
        <begin position="84"/>
        <end position="118"/>
    </location>
</feature>
<feature type="domain" description="DYW" evidence="4">
    <location>
        <begin position="540"/>
        <end position="620"/>
    </location>
</feature>
<dbReference type="InterPro" id="IPR011990">
    <property type="entry name" value="TPR-like_helical_dom_sf"/>
</dbReference>
<dbReference type="SUPFAM" id="SSF48452">
    <property type="entry name" value="TPR-like"/>
    <property type="match status" value="1"/>
</dbReference>
<dbReference type="InterPro" id="IPR002885">
    <property type="entry name" value="PPR_rpt"/>
</dbReference>
<dbReference type="Pfam" id="PF20431">
    <property type="entry name" value="E_motif"/>
    <property type="match status" value="1"/>
</dbReference>
<dbReference type="NCBIfam" id="TIGR00756">
    <property type="entry name" value="PPR"/>
    <property type="match status" value="6"/>
</dbReference>
<gene>
    <name evidence="6 7" type="primary">LOC111484832</name>
</gene>
<protein>
    <submittedName>
        <fullName evidence="6 7">Pentatricopeptide repeat-containing protein At5g66520-like</fullName>
    </submittedName>
</protein>
<dbReference type="InterPro" id="IPR046848">
    <property type="entry name" value="E_motif"/>
</dbReference>
<keyword evidence="5" id="KW-1185">Reference proteome</keyword>
<dbReference type="Pfam" id="PF01535">
    <property type="entry name" value="PPR"/>
    <property type="match status" value="1"/>
</dbReference>
<feature type="repeat" description="PPR" evidence="3">
    <location>
        <begin position="185"/>
        <end position="219"/>
    </location>
</feature>
<evidence type="ECO:0000259" key="4">
    <source>
        <dbReference type="Pfam" id="PF14432"/>
    </source>
</evidence>
<accession>A0A6J1JDI6</accession>
<dbReference type="Pfam" id="PF12854">
    <property type="entry name" value="PPR_1"/>
    <property type="match status" value="1"/>
</dbReference>
<dbReference type="RefSeq" id="XP_022987212.1">
    <property type="nucleotide sequence ID" value="XM_023131444.1"/>
</dbReference>
<dbReference type="OrthoDB" id="185373at2759"/>
<evidence type="ECO:0000256" key="1">
    <source>
        <dbReference type="ARBA" id="ARBA00006643"/>
    </source>
</evidence>
<dbReference type="PROSITE" id="PS51375">
    <property type="entry name" value="PPR"/>
    <property type="match status" value="4"/>
</dbReference>
<feature type="repeat" description="PPR" evidence="3">
    <location>
        <begin position="388"/>
        <end position="418"/>
    </location>
</feature>
<dbReference type="RefSeq" id="XP_022987211.1">
    <property type="nucleotide sequence ID" value="XM_023131443.1"/>
</dbReference>
<dbReference type="Pfam" id="PF14432">
    <property type="entry name" value="DYW_deaminase"/>
    <property type="match status" value="1"/>
</dbReference>
<dbReference type="AlphaFoldDB" id="A0A6J1JDI6"/>
<dbReference type="Gene3D" id="1.25.40.10">
    <property type="entry name" value="Tetratricopeptide repeat domain"/>
    <property type="match status" value="3"/>
</dbReference>